<accession>A0A8S1WEF2</accession>
<organism evidence="1 2">
    <name type="scientific">Paramecium pentaurelia</name>
    <dbReference type="NCBI Taxonomy" id="43138"/>
    <lineage>
        <taxon>Eukaryota</taxon>
        <taxon>Sar</taxon>
        <taxon>Alveolata</taxon>
        <taxon>Ciliophora</taxon>
        <taxon>Intramacronucleata</taxon>
        <taxon>Oligohymenophorea</taxon>
        <taxon>Peniculida</taxon>
        <taxon>Parameciidae</taxon>
        <taxon>Paramecium</taxon>
    </lineage>
</organism>
<evidence type="ECO:0000313" key="2">
    <source>
        <dbReference type="Proteomes" id="UP000689195"/>
    </source>
</evidence>
<sequence length="79" mass="9278">MRREDAQDDTIHEVLSNYEYFKGEVAKGMKYGKGELRFKNQNYFIGTLIDDLICGSGIFYYQSHGVECIWMNDKFIAEH</sequence>
<gene>
    <name evidence="1" type="ORF">PPENT_87.1.T0880117</name>
</gene>
<comment type="caution">
    <text evidence="1">The sequence shown here is derived from an EMBL/GenBank/DDBJ whole genome shotgun (WGS) entry which is preliminary data.</text>
</comment>
<dbReference type="AlphaFoldDB" id="A0A8S1WEF2"/>
<dbReference type="OrthoDB" id="10411540at2759"/>
<dbReference type="Proteomes" id="UP000689195">
    <property type="component" value="Unassembled WGS sequence"/>
</dbReference>
<reference evidence="1" key="1">
    <citation type="submission" date="2021-01" db="EMBL/GenBank/DDBJ databases">
        <authorList>
            <consortium name="Genoscope - CEA"/>
            <person name="William W."/>
        </authorList>
    </citation>
    <scope>NUCLEOTIDE SEQUENCE</scope>
</reference>
<protein>
    <submittedName>
        <fullName evidence="1">Uncharacterized protein</fullName>
    </submittedName>
</protein>
<proteinExistence type="predicted"/>
<dbReference type="EMBL" id="CAJJDO010000088">
    <property type="protein sequence ID" value="CAD8187040.1"/>
    <property type="molecule type" value="Genomic_DNA"/>
</dbReference>
<evidence type="ECO:0000313" key="1">
    <source>
        <dbReference type="EMBL" id="CAD8187040.1"/>
    </source>
</evidence>
<name>A0A8S1WEF2_9CILI</name>
<keyword evidence="2" id="KW-1185">Reference proteome</keyword>